<dbReference type="RefSeq" id="XP_005818290.1">
    <property type="nucleotide sequence ID" value="XM_005818233.1"/>
</dbReference>
<accession>L1I645</accession>
<reference evidence="2" key="3">
    <citation type="submission" date="2016-03" db="UniProtKB">
        <authorList>
            <consortium name="EnsemblProtists"/>
        </authorList>
    </citation>
    <scope>IDENTIFICATION</scope>
</reference>
<dbReference type="Proteomes" id="UP000011087">
    <property type="component" value="Unassembled WGS sequence"/>
</dbReference>
<keyword evidence="3" id="KW-1185">Reference proteome</keyword>
<evidence type="ECO:0000313" key="2">
    <source>
        <dbReference type="EnsemblProtists" id="EKX31310"/>
    </source>
</evidence>
<dbReference type="AlphaFoldDB" id="L1I645"/>
<dbReference type="GeneID" id="17288029"/>
<dbReference type="HOGENOM" id="CLU_2730048_0_0_1"/>
<organism evidence="1">
    <name type="scientific">Guillardia theta (strain CCMP2712)</name>
    <name type="common">Cryptophyte</name>
    <dbReference type="NCBI Taxonomy" id="905079"/>
    <lineage>
        <taxon>Eukaryota</taxon>
        <taxon>Cryptophyceae</taxon>
        <taxon>Pyrenomonadales</taxon>
        <taxon>Geminigeraceae</taxon>
        <taxon>Guillardia</taxon>
    </lineage>
</organism>
<reference evidence="3" key="2">
    <citation type="submission" date="2012-11" db="EMBL/GenBank/DDBJ databases">
        <authorList>
            <person name="Kuo A."/>
            <person name="Curtis B.A."/>
            <person name="Tanifuji G."/>
            <person name="Burki F."/>
            <person name="Gruber A."/>
            <person name="Irimia M."/>
            <person name="Maruyama S."/>
            <person name="Arias M.C."/>
            <person name="Ball S.G."/>
            <person name="Gile G.H."/>
            <person name="Hirakawa Y."/>
            <person name="Hopkins J.F."/>
            <person name="Rensing S.A."/>
            <person name="Schmutz J."/>
            <person name="Symeonidi A."/>
            <person name="Elias M."/>
            <person name="Eveleigh R.J."/>
            <person name="Herman E.K."/>
            <person name="Klute M.J."/>
            <person name="Nakayama T."/>
            <person name="Obornik M."/>
            <person name="Reyes-Prieto A."/>
            <person name="Armbrust E.V."/>
            <person name="Aves S.J."/>
            <person name="Beiko R.G."/>
            <person name="Coutinho P."/>
            <person name="Dacks J.B."/>
            <person name="Durnford D.G."/>
            <person name="Fast N.M."/>
            <person name="Green B.R."/>
            <person name="Grisdale C."/>
            <person name="Hempe F."/>
            <person name="Henrissat B."/>
            <person name="Hoppner M.P."/>
            <person name="Ishida K.-I."/>
            <person name="Kim E."/>
            <person name="Koreny L."/>
            <person name="Kroth P.G."/>
            <person name="Liu Y."/>
            <person name="Malik S.-B."/>
            <person name="Maier U.G."/>
            <person name="McRose D."/>
            <person name="Mock T."/>
            <person name="Neilson J.A."/>
            <person name="Onodera N.T."/>
            <person name="Poole A.M."/>
            <person name="Pritham E.J."/>
            <person name="Richards T.A."/>
            <person name="Rocap G."/>
            <person name="Roy S.W."/>
            <person name="Sarai C."/>
            <person name="Schaack S."/>
            <person name="Shirato S."/>
            <person name="Slamovits C.H."/>
            <person name="Spencer D.F."/>
            <person name="Suzuki S."/>
            <person name="Worden A.Z."/>
            <person name="Zauner S."/>
            <person name="Barry K."/>
            <person name="Bell C."/>
            <person name="Bharti A.K."/>
            <person name="Crow J.A."/>
            <person name="Grimwood J."/>
            <person name="Kramer R."/>
            <person name="Lindquist E."/>
            <person name="Lucas S."/>
            <person name="Salamov A."/>
            <person name="McFadden G.I."/>
            <person name="Lane C.E."/>
            <person name="Keeling P.J."/>
            <person name="Gray M.W."/>
            <person name="Grigoriev I.V."/>
            <person name="Archibald J.M."/>
        </authorList>
    </citation>
    <scope>NUCLEOTIDE SEQUENCE</scope>
    <source>
        <strain evidence="3">CCMP2712</strain>
    </source>
</reference>
<feature type="non-terminal residue" evidence="1">
    <location>
        <position position="72"/>
    </location>
</feature>
<dbReference type="EnsemblProtists" id="EKX31310">
    <property type="protein sequence ID" value="EKX31310"/>
    <property type="gene ID" value="GUITHDRAFT_83216"/>
</dbReference>
<name>L1I645_GUITC</name>
<protein>
    <submittedName>
        <fullName evidence="1 2">Uncharacterized protein</fullName>
    </submittedName>
</protein>
<reference evidence="1 3" key="1">
    <citation type="journal article" date="2012" name="Nature">
        <title>Algal genomes reveal evolutionary mosaicism and the fate of nucleomorphs.</title>
        <authorList>
            <consortium name="DOE Joint Genome Institute"/>
            <person name="Curtis B.A."/>
            <person name="Tanifuji G."/>
            <person name="Burki F."/>
            <person name="Gruber A."/>
            <person name="Irimia M."/>
            <person name="Maruyama S."/>
            <person name="Arias M.C."/>
            <person name="Ball S.G."/>
            <person name="Gile G.H."/>
            <person name="Hirakawa Y."/>
            <person name="Hopkins J.F."/>
            <person name="Kuo A."/>
            <person name="Rensing S.A."/>
            <person name="Schmutz J."/>
            <person name="Symeonidi A."/>
            <person name="Elias M."/>
            <person name="Eveleigh R.J."/>
            <person name="Herman E.K."/>
            <person name="Klute M.J."/>
            <person name="Nakayama T."/>
            <person name="Obornik M."/>
            <person name="Reyes-Prieto A."/>
            <person name="Armbrust E.V."/>
            <person name="Aves S.J."/>
            <person name="Beiko R.G."/>
            <person name="Coutinho P."/>
            <person name="Dacks J.B."/>
            <person name="Durnford D.G."/>
            <person name="Fast N.M."/>
            <person name="Green B.R."/>
            <person name="Grisdale C.J."/>
            <person name="Hempel F."/>
            <person name="Henrissat B."/>
            <person name="Hoppner M.P."/>
            <person name="Ishida K."/>
            <person name="Kim E."/>
            <person name="Koreny L."/>
            <person name="Kroth P.G."/>
            <person name="Liu Y."/>
            <person name="Malik S.B."/>
            <person name="Maier U.G."/>
            <person name="McRose D."/>
            <person name="Mock T."/>
            <person name="Neilson J.A."/>
            <person name="Onodera N.T."/>
            <person name="Poole A.M."/>
            <person name="Pritham E.J."/>
            <person name="Richards T.A."/>
            <person name="Rocap G."/>
            <person name="Roy S.W."/>
            <person name="Sarai C."/>
            <person name="Schaack S."/>
            <person name="Shirato S."/>
            <person name="Slamovits C.H."/>
            <person name="Spencer D.F."/>
            <person name="Suzuki S."/>
            <person name="Worden A.Z."/>
            <person name="Zauner S."/>
            <person name="Barry K."/>
            <person name="Bell C."/>
            <person name="Bharti A.K."/>
            <person name="Crow J.A."/>
            <person name="Grimwood J."/>
            <person name="Kramer R."/>
            <person name="Lindquist E."/>
            <person name="Lucas S."/>
            <person name="Salamov A."/>
            <person name="McFadden G.I."/>
            <person name="Lane C.E."/>
            <person name="Keeling P.J."/>
            <person name="Gray M.W."/>
            <person name="Grigoriev I.V."/>
            <person name="Archibald J.M."/>
        </authorList>
    </citation>
    <scope>NUCLEOTIDE SEQUENCE</scope>
    <source>
        <strain evidence="1 3">CCMP2712</strain>
    </source>
</reference>
<evidence type="ECO:0000313" key="3">
    <source>
        <dbReference type="Proteomes" id="UP000011087"/>
    </source>
</evidence>
<dbReference type="EMBL" id="JH993306">
    <property type="protein sequence ID" value="EKX31310.1"/>
    <property type="molecule type" value="Genomic_DNA"/>
</dbReference>
<dbReference type="KEGG" id="gtt:GUITHDRAFT_83216"/>
<sequence length="72" mass="8213">MRISHTKFFLGNDQKQRFGQVLRRVLSTEDMQEEEVLRLRLKCAGSHSFRKGSVTHLLGIPGGPVSTSIFQR</sequence>
<evidence type="ECO:0000313" key="1">
    <source>
        <dbReference type="EMBL" id="EKX31310.1"/>
    </source>
</evidence>
<proteinExistence type="predicted"/>
<gene>
    <name evidence="1" type="ORF">GUITHDRAFT_83216</name>
</gene>
<dbReference type="PaxDb" id="55529-EKX31310"/>